<name>A0AAV7KS87_PLEWA</name>
<dbReference type="AlphaFoldDB" id="A0AAV7KS87"/>
<evidence type="ECO:0000256" key="1">
    <source>
        <dbReference type="ARBA" id="ARBA00010617"/>
    </source>
</evidence>
<gene>
    <name evidence="3" type="ORF">NDU88_001189</name>
</gene>
<dbReference type="GO" id="GO:0016705">
    <property type="term" value="F:oxidoreductase activity, acting on paired donors, with incorporation or reduction of molecular oxygen"/>
    <property type="evidence" value="ECO:0007669"/>
    <property type="project" value="InterPro"/>
</dbReference>
<reference evidence="3" key="1">
    <citation type="journal article" date="2022" name="bioRxiv">
        <title>Sequencing and chromosome-scale assembly of the giantPleurodeles waltlgenome.</title>
        <authorList>
            <person name="Brown T."/>
            <person name="Elewa A."/>
            <person name="Iarovenko S."/>
            <person name="Subramanian E."/>
            <person name="Araus A.J."/>
            <person name="Petzold A."/>
            <person name="Susuki M."/>
            <person name="Suzuki K.-i.T."/>
            <person name="Hayashi T."/>
            <person name="Toyoda A."/>
            <person name="Oliveira C."/>
            <person name="Osipova E."/>
            <person name="Leigh N.D."/>
            <person name="Simon A."/>
            <person name="Yun M.H."/>
        </authorList>
    </citation>
    <scope>NUCLEOTIDE SEQUENCE</scope>
    <source>
        <strain evidence="3">20211129_DDA</strain>
        <tissue evidence="3">Liver</tissue>
    </source>
</reference>
<dbReference type="GO" id="GO:0004497">
    <property type="term" value="F:monooxygenase activity"/>
    <property type="evidence" value="ECO:0007669"/>
    <property type="project" value="InterPro"/>
</dbReference>
<evidence type="ECO:0000256" key="2">
    <source>
        <dbReference type="SAM" id="Phobius"/>
    </source>
</evidence>
<evidence type="ECO:0000313" key="3">
    <source>
        <dbReference type="EMBL" id="KAJ1081002.1"/>
    </source>
</evidence>
<keyword evidence="2" id="KW-0812">Transmembrane</keyword>
<keyword evidence="2" id="KW-0472">Membrane</keyword>
<keyword evidence="4" id="KW-1185">Reference proteome</keyword>
<accession>A0AAV7KS87</accession>
<protein>
    <submittedName>
        <fullName evidence="3">Uncharacterized protein</fullName>
    </submittedName>
</protein>
<dbReference type="GO" id="GO:0005506">
    <property type="term" value="F:iron ion binding"/>
    <property type="evidence" value="ECO:0007669"/>
    <property type="project" value="InterPro"/>
</dbReference>
<keyword evidence="2" id="KW-1133">Transmembrane helix</keyword>
<dbReference type="InterPro" id="IPR001128">
    <property type="entry name" value="Cyt_P450"/>
</dbReference>
<dbReference type="EMBL" id="JANPWB010000016">
    <property type="protein sequence ID" value="KAJ1081002.1"/>
    <property type="molecule type" value="Genomic_DNA"/>
</dbReference>
<comment type="caution">
    <text evidence="3">The sequence shown here is derived from an EMBL/GenBank/DDBJ whole genome shotgun (WGS) entry which is preliminary data.</text>
</comment>
<sequence length="79" mass="9217">MPNSSIFFIYLATMFGWLAGWLLRPFPGPHQKILDNACEIFQFIDKTIQEHRQTLDAENPKAYIDAYLLEMDKVRGQDP</sequence>
<feature type="transmembrane region" description="Helical" evidence="2">
    <location>
        <begin position="6"/>
        <end position="23"/>
    </location>
</feature>
<dbReference type="Pfam" id="PF00067">
    <property type="entry name" value="p450"/>
    <property type="match status" value="1"/>
</dbReference>
<dbReference type="InterPro" id="IPR036396">
    <property type="entry name" value="Cyt_P450_sf"/>
</dbReference>
<proteinExistence type="inferred from homology"/>
<evidence type="ECO:0000313" key="4">
    <source>
        <dbReference type="Proteomes" id="UP001066276"/>
    </source>
</evidence>
<dbReference type="Proteomes" id="UP001066276">
    <property type="component" value="Chromosome 12"/>
</dbReference>
<comment type="similarity">
    <text evidence="1">Belongs to the cytochrome P450 family.</text>
</comment>
<dbReference type="SUPFAM" id="SSF48264">
    <property type="entry name" value="Cytochrome P450"/>
    <property type="match status" value="1"/>
</dbReference>
<dbReference type="Gene3D" id="1.10.630.10">
    <property type="entry name" value="Cytochrome P450"/>
    <property type="match status" value="1"/>
</dbReference>
<dbReference type="GO" id="GO:0020037">
    <property type="term" value="F:heme binding"/>
    <property type="evidence" value="ECO:0007669"/>
    <property type="project" value="InterPro"/>
</dbReference>
<organism evidence="3 4">
    <name type="scientific">Pleurodeles waltl</name>
    <name type="common">Iberian ribbed newt</name>
    <dbReference type="NCBI Taxonomy" id="8319"/>
    <lineage>
        <taxon>Eukaryota</taxon>
        <taxon>Metazoa</taxon>
        <taxon>Chordata</taxon>
        <taxon>Craniata</taxon>
        <taxon>Vertebrata</taxon>
        <taxon>Euteleostomi</taxon>
        <taxon>Amphibia</taxon>
        <taxon>Batrachia</taxon>
        <taxon>Caudata</taxon>
        <taxon>Salamandroidea</taxon>
        <taxon>Salamandridae</taxon>
        <taxon>Pleurodelinae</taxon>
        <taxon>Pleurodeles</taxon>
    </lineage>
</organism>